<dbReference type="GO" id="GO:0005737">
    <property type="term" value="C:cytoplasm"/>
    <property type="evidence" value="ECO:0007669"/>
    <property type="project" value="UniProtKB-SubCell"/>
</dbReference>
<dbReference type="EC" id="2.7.7.87" evidence="9"/>
<dbReference type="PROSITE" id="PS51163">
    <property type="entry name" value="YRDC"/>
    <property type="match status" value="1"/>
</dbReference>
<dbReference type="GO" id="GO:0002949">
    <property type="term" value="P:tRNA threonylcarbamoyladenosine modification"/>
    <property type="evidence" value="ECO:0007669"/>
    <property type="project" value="UniProtKB-UniRule"/>
</dbReference>
<keyword evidence="4 9" id="KW-0819">tRNA processing</keyword>
<organism evidence="11 12">
    <name type="scientific">Aliidiomarina taiwanensis</name>
    <dbReference type="NCBI Taxonomy" id="946228"/>
    <lineage>
        <taxon>Bacteria</taxon>
        <taxon>Pseudomonadati</taxon>
        <taxon>Pseudomonadota</taxon>
        <taxon>Gammaproteobacteria</taxon>
        <taxon>Alteromonadales</taxon>
        <taxon>Idiomarinaceae</taxon>
        <taxon>Aliidiomarina</taxon>
    </lineage>
</organism>
<protein>
    <recommendedName>
        <fullName evidence="9">Threonylcarbamoyl-AMP synthase</fullName>
        <shortName evidence="9">TC-AMP synthase</shortName>
        <ecNumber evidence="9">2.7.7.87</ecNumber>
    </recommendedName>
    <alternativeName>
        <fullName evidence="9">L-threonylcarbamoyladenylate synthase</fullName>
    </alternativeName>
    <alternativeName>
        <fullName evidence="9">t(6)A37 threonylcarbamoyladenosine biosynthesis protein TsaC</fullName>
    </alternativeName>
    <alternativeName>
        <fullName evidence="9">tRNA threonylcarbamoyladenosine biosynthesis protein TsaC</fullName>
    </alternativeName>
</protein>
<reference evidence="11 12" key="1">
    <citation type="journal article" date="2011" name="Front. Microbiol.">
        <title>Genomic signatures of strain selection and enhancement in Bacillus atrophaeus var. globigii, a historical biowarfare simulant.</title>
        <authorList>
            <person name="Gibbons H.S."/>
            <person name="Broomall S.M."/>
            <person name="McNew L.A."/>
            <person name="Daligault H."/>
            <person name="Chapman C."/>
            <person name="Bruce D."/>
            <person name="Karavis M."/>
            <person name="Krepps M."/>
            <person name="McGregor P.A."/>
            <person name="Hong C."/>
            <person name="Park K.H."/>
            <person name="Akmal A."/>
            <person name="Feldman A."/>
            <person name="Lin J.S."/>
            <person name="Chang W.E."/>
            <person name="Higgs B.W."/>
            <person name="Demirev P."/>
            <person name="Lindquist J."/>
            <person name="Liem A."/>
            <person name="Fochler E."/>
            <person name="Read T.D."/>
            <person name="Tapia R."/>
            <person name="Johnson S."/>
            <person name="Bishop-Lilly K.A."/>
            <person name="Detter C."/>
            <person name="Han C."/>
            <person name="Sozhamannan S."/>
            <person name="Rosenzweig C.N."/>
            <person name="Skowronski E.W."/>
        </authorList>
    </citation>
    <scope>NUCLEOTIDE SEQUENCE [LARGE SCALE GENOMIC DNA]</scope>
    <source>
        <strain evidence="11 12">AIT1</strain>
    </source>
</reference>
<dbReference type="GO" id="GO:0005524">
    <property type="term" value="F:ATP binding"/>
    <property type="evidence" value="ECO:0007669"/>
    <property type="project" value="UniProtKB-UniRule"/>
</dbReference>
<dbReference type="Pfam" id="PF01300">
    <property type="entry name" value="Sua5_yciO_yrdC"/>
    <property type="match status" value="1"/>
</dbReference>
<evidence type="ECO:0000256" key="8">
    <source>
        <dbReference type="ARBA" id="ARBA00048366"/>
    </source>
</evidence>
<keyword evidence="12" id="KW-1185">Reference proteome</keyword>
<evidence type="ECO:0000313" key="12">
    <source>
        <dbReference type="Proteomes" id="UP000286976"/>
    </source>
</evidence>
<dbReference type="RefSeq" id="WP_126756061.1">
    <property type="nucleotide sequence ID" value="NZ_PIPQ01000001.1"/>
</dbReference>
<evidence type="ECO:0000256" key="9">
    <source>
        <dbReference type="HAMAP-Rule" id="MF_01852"/>
    </source>
</evidence>
<evidence type="ECO:0000256" key="4">
    <source>
        <dbReference type="ARBA" id="ARBA00022694"/>
    </source>
</evidence>
<accession>A0A432X8F2</accession>
<dbReference type="InterPro" id="IPR023535">
    <property type="entry name" value="TC-AMP_synthase"/>
</dbReference>
<keyword evidence="2 9" id="KW-0963">Cytoplasm</keyword>
<dbReference type="GO" id="GO:0003725">
    <property type="term" value="F:double-stranded RNA binding"/>
    <property type="evidence" value="ECO:0007669"/>
    <property type="project" value="InterPro"/>
</dbReference>
<comment type="catalytic activity">
    <reaction evidence="8 9">
        <text>L-threonine + hydrogencarbonate + ATP = L-threonylcarbamoyladenylate + diphosphate + H2O</text>
        <dbReference type="Rhea" id="RHEA:36407"/>
        <dbReference type="ChEBI" id="CHEBI:15377"/>
        <dbReference type="ChEBI" id="CHEBI:17544"/>
        <dbReference type="ChEBI" id="CHEBI:30616"/>
        <dbReference type="ChEBI" id="CHEBI:33019"/>
        <dbReference type="ChEBI" id="CHEBI:57926"/>
        <dbReference type="ChEBI" id="CHEBI:73682"/>
        <dbReference type="EC" id="2.7.7.87"/>
    </reaction>
</comment>
<dbReference type="PANTHER" id="PTHR17490">
    <property type="entry name" value="SUA5"/>
    <property type="match status" value="1"/>
</dbReference>
<dbReference type="HAMAP" id="MF_01852">
    <property type="entry name" value="TsaC"/>
    <property type="match status" value="1"/>
</dbReference>
<dbReference type="OrthoDB" id="9814580at2"/>
<dbReference type="Gene3D" id="3.90.870.10">
    <property type="entry name" value="DHBP synthase"/>
    <property type="match status" value="1"/>
</dbReference>
<dbReference type="GO" id="GO:0006450">
    <property type="term" value="P:regulation of translational fidelity"/>
    <property type="evidence" value="ECO:0007669"/>
    <property type="project" value="TreeGrafter"/>
</dbReference>
<gene>
    <name evidence="9" type="primary">tsaC</name>
    <name evidence="11" type="ORF">CWE15_00240</name>
</gene>
<keyword evidence="5 9" id="KW-0548">Nucleotidyltransferase</keyword>
<evidence type="ECO:0000256" key="6">
    <source>
        <dbReference type="ARBA" id="ARBA00022741"/>
    </source>
</evidence>
<dbReference type="NCBIfam" id="TIGR00057">
    <property type="entry name" value="L-threonylcarbamoyladenylate synthase"/>
    <property type="match status" value="1"/>
</dbReference>
<keyword evidence="3 9" id="KW-0808">Transferase</keyword>
<comment type="subcellular location">
    <subcellularLocation>
        <location evidence="1 9">Cytoplasm</location>
    </subcellularLocation>
</comment>
<keyword evidence="7 9" id="KW-0067">ATP-binding</keyword>
<evidence type="ECO:0000313" key="11">
    <source>
        <dbReference type="EMBL" id="RUO43667.1"/>
    </source>
</evidence>
<evidence type="ECO:0000256" key="2">
    <source>
        <dbReference type="ARBA" id="ARBA00022490"/>
    </source>
</evidence>
<evidence type="ECO:0000256" key="3">
    <source>
        <dbReference type="ARBA" id="ARBA00022679"/>
    </source>
</evidence>
<proteinExistence type="inferred from homology"/>
<dbReference type="Proteomes" id="UP000286976">
    <property type="component" value="Unassembled WGS sequence"/>
</dbReference>
<dbReference type="FunFam" id="3.90.870.10:FF:000004">
    <property type="entry name" value="Threonylcarbamoyl-AMP synthase"/>
    <property type="match status" value="1"/>
</dbReference>
<evidence type="ECO:0000256" key="7">
    <source>
        <dbReference type="ARBA" id="ARBA00022840"/>
    </source>
</evidence>
<dbReference type="AlphaFoldDB" id="A0A432X8F2"/>
<evidence type="ECO:0000256" key="5">
    <source>
        <dbReference type="ARBA" id="ARBA00022695"/>
    </source>
</evidence>
<comment type="caution">
    <text evidence="11">The sequence shown here is derived from an EMBL/GenBank/DDBJ whole genome shotgun (WGS) entry which is preliminary data.</text>
</comment>
<dbReference type="InterPro" id="IPR017945">
    <property type="entry name" value="DHBP_synth_RibB-like_a/b_dom"/>
</dbReference>
<dbReference type="InterPro" id="IPR050156">
    <property type="entry name" value="TC-AMP_synthase_SUA5"/>
</dbReference>
<dbReference type="GO" id="GO:0061710">
    <property type="term" value="F:L-threonylcarbamoyladenylate synthase"/>
    <property type="evidence" value="ECO:0007669"/>
    <property type="project" value="UniProtKB-EC"/>
</dbReference>
<comment type="function">
    <text evidence="9">Required for the formation of a threonylcarbamoyl group on adenosine at position 37 (t(6)A37) in tRNAs that read codons beginning with adenine. Catalyzes the conversion of L-threonine, HCO(3)(-)/CO(2) and ATP to give threonylcarbamoyl-AMP (TC-AMP) as the acyladenylate intermediate, with the release of diphosphate.</text>
</comment>
<comment type="similarity">
    <text evidence="9">Belongs to the SUA5 family. TsaC subfamily.</text>
</comment>
<evidence type="ECO:0000259" key="10">
    <source>
        <dbReference type="PROSITE" id="PS51163"/>
    </source>
</evidence>
<evidence type="ECO:0000256" key="1">
    <source>
        <dbReference type="ARBA" id="ARBA00004496"/>
    </source>
</evidence>
<dbReference type="PANTHER" id="PTHR17490:SF18">
    <property type="entry name" value="THREONYLCARBAMOYL-AMP SYNTHASE"/>
    <property type="match status" value="1"/>
</dbReference>
<dbReference type="SUPFAM" id="SSF55821">
    <property type="entry name" value="YrdC/RibB"/>
    <property type="match status" value="1"/>
</dbReference>
<dbReference type="GO" id="GO:0000049">
    <property type="term" value="F:tRNA binding"/>
    <property type="evidence" value="ECO:0007669"/>
    <property type="project" value="TreeGrafter"/>
</dbReference>
<sequence>MQESTVSTDTYAGAREALDNHGVIAYPTEAVFGLGCMPYDEIAVRKLLAIKQRPAEKGLILIAADYSQLLTYVDDSKIPQDKRFQVFSQWPGPVTLVLPAKPDVPRFLRGEHDTIAVRVTAFEPARALCKALGTALVSSSANVQGEQALTTHGEVERTFGEQVDWIMTEPVGGNSQPSKILNPLTGDVVRP</sequence>
<feature type="domain" description="YrdC-like" evidence="10">
    <location>
        <begin position="8"/>
        <end position="191"/>
    </location>
</feature>
<keyword evidence="6 9" id="KW-0547">Nucleotide-binding</keyword>
<dbReference type="InterPro" id="IPR006070">
    <property type="entry name" value="Sua5-like_dom"/>
</dbReference>
<dbReference type="EMBL" id="PIPQ01000001">
    <property type="protein sequence ID" value="RUO43667.1"/>
    <property type="molecule type" value="Genomic_DNA"/>
</dbReference>
<name>A0A432X8F2_9GAMM</name>